<evidence type="ECO:0000313" key="3">
    <source>
        <dbReference type="EMBL" id="MDC8770580.1"/>
    </source>
</evidence>
<dbReference type="InterPro" id="IPR002182">
    <property type="entry name" value="NB-ARC"/>
</dbReference>
<dbReference type="RefSeq" id="WP_273599013.1">
    <property type="nucleotide sequence ID" value="NZ_JAQQXT010000002.1"/>
</dbReference>
<dbReference type="Proteomes" id="UP001221189">
    <property type="component" value="Unassembled WGS sequence"/>
</dbReference>
<dbReference type="EMBL" id="JAQQXT010000002">
    <property type="protein sequence ID" value="MDC8770580.1"/>
    <property type="molecule type" value="Genomic_DNA"/>
</dbReference>
<dbReference type="Gene3D" id="3.30.70.1230">
    <property type="entry name" value="Nucleotide cyclase"/>
    <property type="match status" value="1"/>
</dbReference>
<name>A0ABT5KC54_9BURK</name>
<dbReference type="InterPro" id="IPR011990">
    <property type="entry name" value="TPR-like_helical_dom_sf"/>
</dbReference>
<dbReference type="PANTHER" id="PTHR47691:SF3">
    <property type="entry name" value="HTH-TYPE TRANSCRIPTIONAL REGULATOR RV0890C-RELATED"/>
    <property type="match status" value="1"/>
</dbReference>
<gene>
    <name evidence="3" type="ORF">PRZ03_03265</name>
</gene>
<dbReference type="Pfam" id="PF13424">
    <property type="entry name" value="TPR_12"/>
    <property type="match status" value="1"/>
</dbReference>
<evidence type="ECO:0000313" key="4">
    <source>
        <dbReference type="Proteomes" id="UP001221189"/>
    </source>
</evidence>
<dbReference type="SUPFAM" id="SSF52540">
    <property type="entry name" value="P-loop containing nucleoside triphosphate hydrolases"/>
    <property type="match status" value="1"/>
</dbReference>
<evidence type="ECO:0000259" key="1">
    <source>
        <dbReference type="Pfam" id="PF00931"/>
    </source>
</evidence>
<comment type="caution">
    <text evidence="3">The sequence shown here is derived from an EMBL/GenBank/DDBJ whole genome shotgun (WGS) entry which is preliminary data.</text>
</comment>
<protein>
    <recommendedName>
        <fullName evidence="5">NB-ARC domain-containing protein</fullName>
    </recommendedName>
</protein>
<feature type="domain" description="NB-ARC" evidence="1">
    <location>
        <begin position="221"/>
        <end position="314"/>
    </location>
</feature>
<dbReference type="PRINTS" id="PR00364">
    <property type="entry name" value="DISEASERSIST"/>
</dbReference>
<dbReference type="InterPro" id="IPR058852">
    <property type="entry name" value="HTH_77"/>
</dbReference>
<dbReference type="PANTHER" id="PTHR47691">
    <property type="entry name" value="REGULATOR-RELATED"/>
    <property type="match status" value="1"/>
</dbReference>
<dbReference type="Gene3D" id="3.40.50.300">
    <property type="entry name" value="P-loop containing nucleotide triphosphate hydrolases"/>
    <property type="match status" value="1"/>
</dbReference>
<dbReference type="SUPFAM" id="SSF55073">
    <property type="entry name" value="Nucleotide cyclase"/>
    <property type="match status" value="1"/>
</dbReference>
<dbReference type="InterPro" id="IPR029787">
    <property type="entry name" value="Nucleotide_cyclase"/>
</dbReference>
<evidence type="ECO:0000259" key="2">
    <source>
        <dbReference type="Pfam" id="PF25872"/>
    </source>
</evidence>
<dbReference type="CDD" id="cd07302">
    <property type="entry name" value="CHD"/>
    <property type="match status" value="1"/>
</dbReference>
<dbReference type="InterPro" id="IPR027417">
    <property type="entry name" value="P-loop_NTPase"/>
</dbReference>
<dbReference type="Pfam" id="PF25872">
    <property type="entry name" value="HTH_77"/>
    <property type="match status" value="1"/>
</dbReference>
<dbReference type="SUPFAM" id="SSF48452">
    <property type="entry name" value="TPR-like"/>
    <property type="match status" value="2"/>
</dbReference>
<sequence>MSEIRVLLLTDVVDSTKLSEQLGDQLMAEVWVQHDRVARDLLISWRGREIDKTDGMLLMFENADDAVRYAHAYHQAIGALDTPLAARAGIHLGPVILRENSEEDVLRGAKPLEVDGLAKPTAARIMSIAAGAQTLLSAEARAALAAPEWEVESHGHWMMKGVSDAIEIFEVALPGKHVKAPADGEKVYRVTRVAENWMPVKEIPNNLPLQGSKFIGREQELREIKTLLGNARLVTLLGMGGLGKTRLSLQAAFELIHQFPDGVWFLDLAPISDPSLALSEAAQVLGVREEPERTLLQSVCAYLKNRRVLMVFDNCEHLIKASADLAQAVIKAAPFVRLAASSREALRIPGERAYPILPLPLPSVGDSVSSLLKSTAVRLFVDRAQAHKPSFELTEEVAPAVAELVARLEGIPLALELAAARVRVLSVEDINRRLNDRYKILTGGSRVLQERQQTLRALVDWSYDMLSENEMTLLNRLAPFKGGFDMQAAESICGSEPLNPDDILDLLSALVEKSLVMQIEEANGTRYRMLETIREYAQGKLNDSGEADDLRVAHCQYYFELAKQARDGLRGAKQGEWLARFEAEQDNLRAAMSLALSDEGLVDPILTVKLAVAQQNFWVLRGHAAEGRAAVTAMLELAAVQDSAMVHAHALYVAAVLAWSQSDHASALKALEPCLALRRELGQAALLAPTLSTIALAKLSAGDGRGAREAVLESLALFRQCGDAGNEAIVLTQLAQIDYFNGDDEEAARHLQEVLALARTHKHPETEAEAELITGLIAFEAQDFDKADLAFARSLKICLAAGDRRGVANALWRQSQVLSVKGEWAEASSRLYDALTAFNAFEMREQLLGCLDDHAVLALGLGHQELAVGLASASTQLRNNARLTRPQRAQARWQAWLEQLKEAVPASAYEQLWQEALGWGSDDLLRKSLALSLKRVAARAQ</sequence>
<dbReference type="Gene3D" id="1.25.40.10">
    <property type="entry name" value="Tetratricopeptide repeat domain"/>
    <property type="match status" value="1"/>
</dbReference>
<proteinExistence type="predicted"/>
<evidence type="ECO:0008006" key="5">
    <source>
        <dbReference type="Google" id="ProtNLM"/>
    </source>
</evidence>
<keyword evidence="4" id="KW-1185">Reference proteome</keyword>
<organism evidence="3 4">
    <name type="scientific">Roseateles albus</name>
    <dbReference type="NCBI Taxonomy" id="2987525"/>
    <lineage>
        <taxon>Bacteria</taxon>
        <taxon>Pseudomonadati</taxon>
        <taxon>Pseudomonadota</taxon>
        <taxon>Betaproteobacteria</taxon>
        <taxon>Burkholderiales</taxon>
        <taxon>Sphaerotilaceae</taxon>
        <taxon>Roseateles</taxon>
    </lineage>
</organism>
<dbReference type="InterPro" id="IPR001054">
    <property type="entry name" value="A/G_cyclase"/>
</dbReference>
<accession>A0ABT5KC54</accession>
<feature type="domain" description="Winged helix-turn-helix" evidence="2">
    <location>
        <begin position="466"/>
        <end position="541"/>
    </location>
</feature>
<dbReference type="Pfam" id="PF00931">
    <property type="entry name" value="NB-ARC"/>
    <property type="match status" value="1"/>
</dbReference>
<reference evidence="3 4" key="1">
    <citation type="submission" date="2022-10" db="EMBL/GenBank/DDBJ databases">
        <title>Paucibacter sp. hw1 Genome sequencing.</title>
        <authorList>
            <person name="Park S."/>
        </authorList>
    </citation>
    <scope>NUCLEOTIDE SEQUENCE [LARGE SCALE GENOMIC DNA]</scope>
    <source>
        <strain evidence="4">hw1</strain>
    </source>
</reference>